<reference evidence="2 3" key="1">
    <citation type="submission" date="2019-02" db="EMBL/GenBank/DDBJ databases">
        <title>The Batch Genome Submission of Acinetobacter spp. strains.</title>
        <authorList>
            <person name="Qin J."/>
            <person name="Hu Y."/>
            <person name="Ye H."/>
            <person name="Wei L."/>
            <person name="Feng Y."/>
            <person name="Zong Z."/>
        </authorList>
    </citation>
    <scope>NUCLEOTIDE SEQUENCE [LARGE SCALE GENOMIC DNA]</scope>
    <source>
        <strain evidence="2 3">WCHABo060081</strain>
    </source>
</reference>
<sequence>MKDQCKAAVAKALGKNSLNQQEATDIENRIKDAMKSVARKDINEWRNLSYTEKLTKAGEFVAQDIQDQLKRKHAIAARDILTQNKNLAALDHPTLSASEVVDRMVAPHGDMSGVQSIDSKARATASIYRGELVDFYTNIKGGTGVFTDKELVQKIVRERFNDNTGDPLAKQISDKMGEVFEGMRQRFNRSGGDIGKLDDWGLPQTHDLAKIVKAGKEAWVNKAEQLIDTSKYVHEDGSFYSQQQIRELLEYSYDTLSSNGANKTEVGRQSFGGNSKVTSRHSESRVLHFKDADAWLDYQADFGGMPFVDLVEAHINGLSKDIALVENLGSNPKSAMRILMDAAENKDWLKGMDAATTGKSRKRAQTMFDEFSGQNTPQSEVLANLGLAYRSMNVASMLGGTTLSSITDQAMIKKTASIHGIAYRKTFGELISQLNPKNKEDRELAHSLGLATEEMLGSLTRWSDDGLTSVSGKSQKLARVSSAVASQVMRISGLNALTAASKVGFTKMLMEKYGRLSRDKAWSDLNEMDRELMTKTGLSERAWEVMRLADPVVDRKGNQLMSARSIYEIPDDKLLTAMDKDVNQLVNGINDQIKELNDRNALDDQRIMNREQKVDDVKRTLSQRLLDYANRKDSQAQAEKQALQDRMDLLDAQKEAAAAQADMNAYIRTIENQEDLKGFVDGITQGKTIDNLIDKAKKLGRTLESLDNKVELKTTKLNEMIKGFEKEIQGKFTDFNDLLGKRQKFSKEKLAAYEDSLSERLNRYATRRDVKAQREFEALNELKELVSLKQQQLETDFEIKKAVEQTRIKGKTDKRIDSSVAWNTRRNYKSGEDLGRRLGNAERRMTEMRAKMRAADSSANKSINQKFKDLDKRVNALDDEFIEYQAKVAERQTKRQYVMDKLANSIDGEKKLLAQKIRDEVATQFQAHLLDEQGMAVVEAGLRERTWMSAGQKKGTAMGEILKGMLQFKSFPAAFLMRHGSRAMSFEKGTSKAAYGASIFTMTTLLGALVVQLKELANGNDPQTMWDEDDPQKSINFLTRSAVQGGGLSILGDILVAGTDTSGRSATDFMVGPLGSDAKAVLGLTVGNFTQYYEGKDTNAANEAFKLLKGKIPAQNLWYTKAAANRMIFDEMQDIVAPGYREKLLRKAERDQDRTRFWGDDIGDIQAPDFEKMMQ</sequence>
<accession>A0A4Q7AN20</accession>
<dbReference type="AlphaFoldDB" id="A0A4Q7AN20"/>
<evidence type="ECO:0000313" key="2">
    <source>
        <dbReference type="EMBL" id="RZG64139.1"/>
    </source>
</evidence>
<proteinExistence type="predicted"/>
<dbReference type="EMBL" id="SGSU01000027">
    <property type="protein sequence ID" value="RZG64139.1"/>
    <property type="molecule type" value="Genomic_DNA"/>
</dbReference>
<protein>
    <submittedName>
        <fullName evidence="2">Uncharacterized protein</fullName>
    </submittedName>
</protein>
<name>A0A4Q7AN20_9GAMM</name>
<comment type="caution">
    <text evidence="2">The sequence shown here is derived from an EMBL/GenBank/DDBJ whole genome shotgun (WGS) entry which is preliminary data.</text>
</comment>
<dbReference type="RefSeq" id="WP_130148504.1">
    <property type="nucleotide sequence ID" value="NZ_SGSU01000027.1"/>
</dbReference>
<organism evidence="2 3">
    <name type="scientific">Acinetobacter bouvetii</name>
    <dbReference type="NCBI Taxonomy" id="202951"/>
    <lineage>
        <taxon>Bacteria</taxon>
        <taxon>Pseudomonadati</taxon>
        <taxon>Pseudomonadota</taxon>
        <taxon>Gammaproteobacteria</taxon>
        <taxon>Moraxellales</taxon>
        <taxon>Moraxellaceae</taxon>
        <taxon>Acinetobacter</taxon>
    </lineage>
</organism>
<evidence type="ECO:0000256" key="1">
    <source>
        <dbReference type="SAM" id="Coils"/>
    </source>
</evidence>
<keyword evidence="1" id="KW-0175">Coiled coil</keyword>
<dbReference type="Proteomes" id="UP000293483">
    <property type="component" value="Unassembled WGS sequence"/>
</dbReference>
<gene>
    <name evidence="2" type="ORF">EXE25_17540</name>
</gene>
<feature type="coiled-coil region" evidence="1">
    <location>
        <begin position="633"/>
        <end position="709"/>
    </location>
</feature>
<evidence type="ECO:0000313" key="3">
    <source>
        <dbReference type="Proteomes" id="UP000293483"/>
    </source>
</evidence>